<dbReference type="RefSeq" id="WP_183326258.1">
    <property type="nucleotide sequence ID" value="NZ_JACHXP010000014.1"/>
</dbReference>
<keyword evidence="2" id="KW-1185">Reference proteome</keyword>
<accession>A0A839V7P8</accession>
<comment type="caution">
    <text evidence="1">The sequence shown here is derived from an EMBL/GenBank/DDBJ whole genome shotgun (WGS) entry which is preliminary data.</text>
</comment>
<dbReference type="Proteomes" id="UP000547614">
    <property type="component" value="Unassembled WGS sequence"/>
</dbReference>
<evidence type="ECO:0000313" key="1">
    <source>
        <dbReference type="EMBL" id="MBB3191472.1"/>
    </source>
</evidence>
<gene>
    <name evidence="1" type="ORF">FHR94_002732</name>
</gene>
<reference evidence="1 2" key="1">
    <citation type="submission" date="2020-08" db="EMBL/GenBank/DDBJ databases">
        <title>Genomic Encyclopedia of Type Strains, Phase III (KMG-III): the genomes of soil and plant-associated and newly described type strains.</title>
        <authorList>
            <person name="Whitman W."/>
        </authorList>
    </citation>
    <scope>NUCLEOTIDE SEQUENCE [LARGE SCALE GENOMIC DNA]</scope>
    <source>
        <strain evidence="1 2">CECT 7282</strain>
    </source>
</reference>
<evidence type="ECO:0000313" key="2">
    <source>
        <dbReference type="Proteomes" id="UP000547614"/>
    </source>
</evidence>
<proteinExistence type="predicted"/>
<organism evidence="1 2">
    <name type="scientific">Halomonas cerina</name>
    <dbReference type="NCBI Taxonomy" id="447424"/>
    <lineage>
        <taxon>Bacteria</taxon>
        <taxon>Pseudomonadati</taxon>
        <taxon>Pseudomonadota</taxon>
        <taxon>Gammaproteobacteria</taxon>
        <taxon>Oceanospirillales</taxon>
        <taxon>Halomonadaceae</taxon>
        <taxon>Halomonas</taxon>
    </lineage>
</organism>
<sequence length="51" mass="5897">MEKFERKLDQTARAAWLSYVGRASVAECVAAYYEAYGRYRRALAEQYVVSV</sequence>
<dbReference type="EMBL" id="JACHXP010000014">
    <property type="protein sequence ID" value="MBB3191472.1"/>
    <property type="molecule type" value="Genomic_DNA"/>
</dbReference>
<name>A0A839V7P8_9GAMM</name>
<dbReference type="AlphaFoldDB" id="A0A839V7P8"/>
<protein>
    <submittedName>
        <fullName evidence="1">Uncharacterized protein</fullName>
    </submittedName>
</protein>